<dbReference type="InterPro" id="IPR052741">
    <property type="entry name" value="Mitochondrial_HTD2"/>
</dbReference>
<proteinExistence type="predicted"/>
<evidence type="ECO:0000259" key="2">
    <source>
        <dbReference type="Pfam" id="PF13452"/>
    </source>
</evidence>
<feature type="region of interest" description="Disordered" evidence="1">
    <location>
        <begin position="1"/>
        <end position="23"/>
    </location>
</feature>
<gene>
    <name evidence="3" type="ORF">ACFYU5_26335</name>
</gene>
<evidence type="ECO:0000313" key="4">
    <source>
        <dbReference type="Proteomes" id="UP001601442"/>
    </source>
</evidence>
<dbReference type="EMBL" id="JBIAMT010000005">
    <property type="protein sequence ID" value="MFF0499946.1"/>
    <property type="molecule type" value="Genomic_DNA"/>
</dbReference>
<feature type="domain" description="FAS1-like dehydratase" evidence="2">
    <location>
        <begin position="85"/>
        <end position="147"/>
    </location>
</feature>
<dbReference type="Gene3D" id="3.10.129.10">
    <property type="entry name" value="Hotdog Thioesterase"/>
    <property type="match status" value="2"/>
</dbReference>
<organism evidence="3 4">
    <name type="scientific">Nocardia aobensis</name>
    <dbReference type="NCBI Taxonomy" id="257277"/>
    <lineage>
        <taxon>Bacteria</taxon>
        <taxon>Bacillati</taxon>
        <taxon>Actinomycetota</taxon>
        <taxon>Actinomycetes</taxon>
        <taxon>Mycobacteriales</taxon>
        <taxon>Nocardiaceae</taxon>
        <taxon>Nocardia</taxon>
    </lineage>
</organism>
<dbReference type="InterPro" id="IPR029069">
    <property type="entry name" value="HotDog_dom_sf"/>
</dbReference>
<sequence length="312" mass="33431">MSTGDGRNSAGPAVSPDEWTSQVATTEEVVDPAAVRAVAALFDDGLATPAPGDPLPPMWHWAALSDWTASGRIAADGHPVRGGFLPPIDLPRRMFAGGEVVLHAPLTVGETIRRESVVDSVVEKKGRTGTLVVVTVSTRIFGAAGRLAVAERQNLIYRAAGASSSRPPVQPAAELLPIGPPLHRVDDWTWEFATDPTLLMRFSAATSNAHRIHYDWPYATHVEGYPGLVVHGPLMTMALAETLRLQGISGRIATLRHRNLKPLFCAEPAMLRRTHAEGDLLTVGLFGRGESDPCVSLKVELAPASTERSRSL</sequence>
<dbReference type="PANTHER" id="PTHR28152:SF1">
    <property type="entry name" value="HYDROXYACYL-THIOESTER DEHYDRATASE TYPE 2, MITOCHONDRIAL"/>
    <property type="match status" value="1"/>
</dbReference>
<reference evidence="3 4" key="1">
    <citation type="submission" date="2024-10" db="EMBL/GenBank/DDBJ databases">
        <title>The Natural Products Discovery Center: Release of the First 8490 Sequenced Strains for Exploring Actinobacteria Biosynthetic Diversity.</title>
        <authorList>
            <person name="Kalkreuter E."/>
            <person name="Kautsar S.A."/>
            <person name="Yang D."/>
            <person name="Bader C.D."/>
            <person name="Teijaro C.N."/>
            <person name="Fluegel L."/>
            <person name="Davis C.M."/>
            <person name="Simpson J.R."/>
            <person name="Lauterbach L."/>
            <person name="Steele A.D."/>
            <person name="Gui C."/>
            <person name="Meng S."/>
            <person name="Li G."/>
            <person name="Viehrig K."/>
            <person name="Ye F."/>
            <person name="Su P."/>
            <person name="Kiefer A.F."/>
            <person name="Nichols A."/>
            <person name="Cepeda A.J."/>
            <person name="Yan W."/>
            <person name="Fan B."/>
            <person name="Jiang Y."/>
            <person name="Adhikari A."/>
            <person name="Zheng C.-J."/>
            <person name="Schuster L."/>
            <person name="Cowan T.M."/>
            <person name="Smanski M.J."/>
            <person name="Chevrette M.G."/>
            <person name="De Carvalho L.P.S."/>
            <person name="Shen B."/>
        </authorList>
    </citation>
    <scope>NUCLEOTIDE SEQUENCE [LARGE SCALE GENOMIC DNA]</scope>
    <source>
        <strain evidence="3 4">NPDC004119</strain>
    </source>
</reference>
<accession>A0ABW6P9Y2</accession>
<dbReference type="PANTHER" id="PTHR28152">
    <property type="entry name" value="HYDROXYACYL-THIOESTER DEHYDRATASE TYPE 2, MITOCHONDRIAL"/>
    <property type="match status" value="1"/>
</dbReference>
<comment type="caution">
    <text evidence="3">The sequence shown here is derived from an EMBL/GenBank/DDBJ whole genome shotgun (WGS) entry which is preliminary data.</text>
</comment>
<dbReference type="SUPFAM" id="SSF54637">
    <property type="entry name" value="Thioesterase/thiol ester dehydrase-isomerase"/>
    <property type="match status" value="2"/>
</dbReference>
<dbReference type="InterPro" id="IPR039569">
    <property type="entry name" value="FAS1-like_DH_region"/>
</dbReference>
<dbReference type="Pfam" id="PF13452">
    <property type="entry name" value="FAS1_DH_region"/>
    <property type="match status" value="1"/>
</dbReference>
<name>A0ABW6P9Y2_9NOCA</name>
<evidence type="ECO:0000313" key="3">
    <source>
        <dbReference type="EMBL" id="MFF0499946.1"/>
    </source>
</evidence>
<protein>
    <submittedName>
        <fullName evidence="3">MaoC family dehydratase N-terminal domain-containing protein</fullName>
    </submittedName>
</protein>
<dbReference type="RefSeq" id="WP_387398861.1">
    <property type="nucleotide sequence ID" value="NZ_JBIAMT010000005.1"/>
</dbReference>
<dbReference type="Proteomes" id="UP001601442">
    <property type="component" value="Unassembled WGS sequence"/>
</dbReference>
<keyword evidence="4" id="KW-1185">Reference proteome</keyword>
<evidence type="ECO:0000256" key="1">
    <source>
        <dbReference type="SAM" id="MobiDB-lite"/>
    </source>
</evidence>